<evidence type="ECO:0000313" key="4">
    <source>
        <dbReference type="Proteomes" id="UP000184038"/>
    </source>
</evidence>
<keyword evidence="3" id="KW-0808">Transferase</keyword>
<dbReference type="AlphaFoldDB" id="A0A1M7JTW1"/>
<dbReference type="GO" id="GO:0016747">
    <property type="term" value="F:acyltransferase activity, transferring groups other than amino-acyl groups"/>
    <property type="evidence" value="ECO:0007669"/>
    <property type="project" value="InterPro"/>
</dbReference>
<feature type="coiled-coil region" evidence="1">
    <location>
        <begin position="117"/>
        <end position="144"/>
    </location>
</feature>
<dbReference type="RefSeq" id="WP_242952532.1">
    <property type="nucleotide sequence ID" value="NZ_FRCP01000012.1"/>
</dbReference>
<sequence>MLEIQLIQTMEQPSIEQLLIEANNYCIEHGQELKQTKEKSQIFGLYNPELCGIAVTKEREENSLEIVTFLVTAELAAEEVFLWYILKFNQYTYENILCSVDIDNKLLKQFGFDNNHRKTNKRQIENLEEVIIRLENERDFEQTEELTREAFWNVYNPGCNEHFILHELRRKETYLPELHYVAEYKGKVIGSIVYCKGKIVDDQAGVHEVIGFGPISVLPQYQRDGIGSILINWTINKAREMGFVAILICGNPDYYHRFGFKSASEYEITMSDGSSFDAFMALELREGALGELSGRYYEDDVFHSISDDQFQTYDKKFAEKVMVKTPTQL</sequence>
<keyword evidence="4" id="KW-1185">Reference proteome</keyword>
<evidence type="ECO:0000313" key="3">
    <source>
        <dbReference type="EMBL" id="SHM56540.1"/>
    </source>
</evidence>
<dbReference type="STRING" id="1120996.SAMN02746066_02414"/>
<dbReference type="InterPro" id="IPR016181">
    <property type="entry name" value="Acyl_CoA_acyltransferase"/>
</dbReference>
<keyword evidence="1" id="KW-0175">Coiled coil</keyword>
<organism evidence="3 4">
    <name type="scientific">Anaerosporobacter mobilis DSM 15930</name>
    <dbReference type="NCBI Taxonomy" id="1120996"/>
    <lineage>
        <taxon>Bacteria</taxon>
        <taxon>Bacillati</taxon>
        <taxon>Bacillota</taxon>
        <taxon>Clostridia</taxon>
        <taxon>Lachnospirales</taxon>
        <taxon>Lachnospiraceae</taxon>
        <taxon>Anaerosporobacter</taxon>
    </lineage>
</organism>
<protein>
    <submittedName>
        <fullName evidence="3">Predicted N-acetyltransferase YhbS</fullName>
    </submittedName>
</protein>
<dbReference type="SUPFAM" id="SSF55729">
    <property type="entry name" value="Acyl-CoA N-acyltransferases (Nat)"/>
    <property type="match status" value="1"/>
</dbReference>
<dbReference type="Proteomes" id="UP000184038">
    <property type="component" value="Unassembled WGS sequence"/>
</dbReference>
<dbReference type="PROSITE" id="PS51186">
    <property type="entry name" value="GNAT"/>
    <property type="match status" value="1"/>
</dbReference>
<feature type="domain" description="N-acetyltransferase" evidence="2">
    <location>
        <begin position="130"/>
        <end position="285"/>
    </location>
</feature>
<gene>
    <name evidence="3" type="ORF">SAMN02746066_02414</name>
</gene>
<dbReference type="InterPro" id="IPR000182">
    <property type="entry name" value="GNAT_dom"/>
</dbReference>
<dbReference type="Gene3D" id="3.40.630.30">
    <property type="match status" value="1"/>
</dbReference>
<name>A0A1M7JTW1_9FIRM</name>
<reference evidence="3 4" key="1">
    <citation type="submission" date="2016-11" db="EMBL/GenBank/DDBJ databases">
        <authorList>
            <person name="Jaros S."/>
            <person name="Januszkiewicz K."/>
            <person name="Wedrychowicz H."/>
        </authorList>
    </citation>
    <scope>NUCLEOTIDE SEQUENCE [LARGE SCALE GENOMIC DNA]</scope>
    <source>
        <strain evidence="3 4">DSM 15930</strain>
    </source>
</reference>
<evidence type="ECO:0000256" key="1">
    <source>
        <dbReference type="SAM" id="Coils"/>
    </source>
</evidence>
<dbReference type="CDD" id="cd04301">
    <property type="entry name" value="NAT_SF"/>
    <property type="match status" value="1"/>
</dbReference>
<accession>A0A1M7JTW1</accession>
<proteinExistence type="predicted"/>
<evidence type="ECO:0000259" key="2">
    <source>
        <dbReference type="PROSITE" id="PS51186"/>
    </source>
</evidence>
<dbReference type="EMBL" id="FRCP01000012">
    <property type="protein sequence ID" value="SHM56540.1"/>
    <property type="molecule type" value="Genomic_DNA"/>
</dbReference>
<dbReference type="Pfam" id="PF00583">
    <property type="entry name" value="Acetyltransf_1"/>
    <property type="match status" value="1"/>
</dbReference>